<evidence type="ECO:0000313" key="2">
    <source>
        <dbReference type="EMBL" id="MDT3429178.1"/>
    </source>
</evidence>
<dbReference type="InterPro" id="IPR041219">
    <property type="entry name" value="Phage_lysozyme2"/>
</dbReference>
<dbReference type="InterPro" id="IPR036365">
    <property type="entry name" value="PGBD-like_sf"/>
</dbReference>
<dbReference type="Pfam" id="PF01476">
    <property type="entry name" value="LysM"/>
    <property type="match status" value="1"/>
</dbReference>
<protein>
    <submittedName>
        <fullName evidence="2">Peptidoglycan hydrolase-like protein with peptidoglycan-binding domain</fullName>
    </submittedName>
</protein>
<dbReference type="InterPro" id="IPR023346">
    <property type="entry name" value="Lysozyme-like_dom_sf"/>
</dbReference>
<comment type="caution">
    <text evidence="2">The sequence shown here is derived from an EMBL/GenBank/DDBJ whole genome shotgun (WGS) entry which is preliminary data.</text>
</comment>
<dbReference type="SUPFAM" id="SSF47090">
    <property type="entry name" value="PGBD-like"/>
    <property type="match status" value="1"/>
</dbReference>
<name>A0ABU3HED7_9BACL</name>
<keyword evidence="3" id="KW-1185">Reference proteome</keyword>
<dbReference type="Gene3D" id="1.10.101.10">
    <property type="entry name" value="PGBD-like superfamily/PGBD"/>
    <property type="match status" value="1"/>
</dbReference>
<evidence type="ECO:0000259" key="1">
    <source>
        <dbReference type="PROSITE" id="PS51782"/>
    </source>
</evidence>
<dbReference type="Pfam" id="PF01471">
    <property type="entry name" value="PG_binding_1"/>
    <property type="match status" value="1"/>
</dbReference>
<dbReference type="PROSITE" id="PS51782">
    <property type="entry name" value="LYSM"/>
    <property type="match status" value="1"/>
</dbReference>
<accession>A0ABU3HED7</accession>
<dbReference type="RefSeq" id="WP_025697670.1">
    <property type="nucleotide sequence ID" value="NZ_JAUSUY010000040.1"/>
</dbReference>
<dbReference type="SUPFAM" id="SSF53955">
    <property type="entry name" value="Lysozyme-like"/>
    <property type="match status" value="1"/>
</dbReference>
<dbReference type="Gene3D" id="3.10.350.10">
    <property type="entry name" value="LysM domain"/>
    <property type="match status" value="1"/>
</dbReference>
<feature type="domain" description="LysM" evidence="1">
    <location>
        <begin position="87"/>
        <end position="131"/>
    </location>
</feature>
<dbReference type="InterPro" id="IPR018392">
    <property type="entry name" value="LysM"/>
</dbReference>
<sequence>MTTAVITRPIIKRGSKGQDVARIQTLLQKAGFTPGTVDSDFGSKTDEAVRNFQKANNLEVDGIVGKDTWALLQKYAGGPVNDTPKSMVHTVQEGETFWTIGKKWGVSDDAIQKANPNLNPTNLQVGTQVVIPNAGGTGNDTSPSGDKTVYAKPTAGIGGLTDAQLKANVLYIYNYMTAKGWTKNAIAGLLGNIEQESGFNPGAWQVRHRTGAGYGLVQWTPARNKFLKWMGNISAEQADYMALNDPKKLMDKQLEYLLIEIKEIKPDKREWIPTTGYNSPYKMTSDEYIHSDKNVGDLALVFHGSFERSADTWKTKQVRVDNAKKWYKFLI</sequence>
<dbReference type="Gene3D" id="1.10.530.10">
    <property type="match status" value="1"/>
</dbReference>
<proteinExistence type="predicted"/>
<dbReference type="SUPFAM" id="SSF54106">
    <property type="entry name" value="LysM domain"/>
    <property type="match status" value="1"/>
</dbReference>
<dbReference type="EMBL" id="JAUSUY010000040">
    <property type="protein sequence ID" value="MDT3429178.1"/>
    <property type="molecule type" value="Genomic_DNA"/>
</dbReference>
<organism evidence="2 3">
    <name type="scientific">Paenibacillus forsythiae</name>
    <dbReference type="NCBI Taxonomy" id="365616"/>
    <lineage>
        <taxon>Bacteria</taxon>
        <taxon>Bacillati</taxon>
        <taxon>Bacillota</taxon>
        <taxon>Bacilli</taxon>
        <taxon>Bacillales</taxon>
        <taxon>Paenibacillaceae</taxon>
        <taxon>Paenibacillus</taxon>
    </lineage>
</organism>
<dbReference type="InterPro" id="IPR036779">
    <property type="entry name" value="LysM_dom_sf"/>
</dbReference>
<dbReference type="InterPro" id="IPR002477">
    <property type="entry name" value="Peptidoglycan-bd-like"/>
</dbReference>
<dbReference type="Proteomes" id="UP001248709">
    <property type="component" value="Unassembled WGS sequence"/>
</dbReference>
<gene>
    <name evidence="2" type="ORF">J2Z22_004778</name>
</gene>
<dbReference type="CDD" id="cd00118">
    <property type="entry name" value="LysM"/>
    <property type="match status" value="1"/>
</dbReference>
<dbReference type="SMART" id="SM00257">
    <property type="entry name" value="LysM"/>
    <property type="match status" value="1"/>
</dbReference>
<dbReference type="InterPro" id="IPR036366">
    <property type="entry name" value="PGBDSf"/>
</dbReference>
<evidence type="ECO:0000313" key="3">
    <source>
        <dbReference type="Proteomes" id="UP001248709"/>
    </source>
</evidence>
<dbReference type="Pfam" id="PF18013">
    <property type="entry name" value="Phage_lysozyme2"/>
    <property type="match status" value="1"/>
</dbReference>
<reference evidence="2 3" key="1">
    <citation type="submission" date="2023-07" db="EMBL/GenBank/DDBJ databases">
        <title>Genomic Encyclopedia of Type Strains, Phase IV (KMG-IV): sequencing the most valuable type-strain genomes for metagenomic binning, comparative biology and taxonomic classification.</title>
        <authorList>
            <person name="Goeker M."/>
        </authorList>
    </citation>
    <scope>NUCLEOTIDE SEQUENCE [LARGE SCALE GENOMIC DNA]</scope>
    <source>
        <strain evidence="2 3">T98</strain>
    </source>
</reference>